<dbReference type="InterPro" id="IPR012132">
    <property type="entry name" value="GMC_OxRdtase"/>
</dbReference>
<organism evidence="8 9">
    <name type="scientific">Diabrotica balteata</name>
    <name type="common">Banded cucumber beetle</name>
    <dbReference type="NCBI Taxonomy" id="107213"/>
    <lineage>
        <taxon>Eukaryota</taxon>
        <taxon>Metazoa</taxon>
        <taxon>Ecdysozoa</taxon>
        <taxon>Arthropoda</taxon>
        <taxon>Hexapoda</taxon>
        <taxon>Insecta</taxon>
        <taxon>Pterygota</taxon>
        <taxon>Neoptera</taxon>
        <taxon>Endopterygota</taxon>
        <taxon>Coleoptera</taxon>
        <taxon>Polyphaga</taxon>
        <taxon>Cucujiformia</taxon>
        <taxon>Chrysomeloidea</taxon>
        <taxon>Chrysomelidae</taxon>
        <taxon>Galerucinae</taxon>
        <taxon>Diabroticina</taxon>
        <taxon>Diabroticites</taxon>
        <taxon>Diabrotica</taxon>
    </lineage>
</organism>
<protein>
    <recommendedName>
        <fullName evidence="7">Glucose-methanol-choline oxidoreductase N-terminal domain-containing protein</fullName>
    </recommendedName>
</protein>
<dbReference type="PANTHER" id="PTHR11552">
    <property type="entry name" value="GLUCOSE-METHANOL-CHOLINE GMC OXIDOREDUCTASE"/>
    <property type="match status" value="1"/>
</dbReference>
<dbReference type="GO" id="GO:0050660">
    <property type="term" value="F:flavin adenine dinucleotide binding"/>
    <property type="evidence" value="ECO:0007669"/>
    <property type="project" value="InterPro"/>
</dbReference>
<evidence type="ECO:0000256" key="2">
    <source>
        <dbReference type="ARBA" id="ARBA00010790"/>
    </source>
</evidence>
<keyword evidence="9" id="KW-1185">Reference proteome</keyword>
<dbReference type="Pfam" id="PF00732">
    <property type="entry name" value="GMC_oxred_N"/>
    <property type="match status" value="1"/>
</dbReference>
<evidence type="ECO:0000313" key="8">
    <source>
        <dbReference type="EMBL" id="CAG9831000.1"/>
    </source>
</evidence>
<evidence type="ECO:0000256" key="1">
    <source>
        <dbReference type="ARBA" id="ARBA00001974"/>
    </source>
</evidence>
<comment type="similarity">
    <text evidence="2 6">Belongs to the GMC oxidoreductase family.</text>
</comment>
<dbReference type="Gene3D" id="3.30.560.10">
    <property type="entry name" value="Glucose Oxidase, domain 3"/>
    <property type="match status" value="1"/>
</dbReference>
<dbReference type="PROSITE" id="PS00623">
    <property type="entry name" value="GMC_OXRED_1"/>
    <property type="match status" value="1"/>
</dbReference>
<evidence type="ECO:0000313" key="9">
    <source>
        <dbReference type="Proteomes" id="UP001153709"/>
    </source>
</evidence>
<dbReference type="Proteomes" id="UP001153709">
    <property type="component" value="Chromosome 3"/>
</dbReference>
<evidence type="ECO:0000256" key="3">
    <source>
        <dbReference type="ARBA" id="ARBA00022630"/>
    </source>
</evidence>
<keyword evidence="4 5" id="KW-0274">FAD</keyword>
<dbReference type="Pfam" id="PF05199">
    <property type="entry name" value="GMC_oxred_C"/>
    <property type="match status" value="1"/>
</dbReference>
<dbReference type="SUPFAM" id="SSF51905">
    <property type="entry name" value="FAD/NAD(P)-binding domain"/>
    <property type="match status" value="1"/>
</dbReference>
<dbReference type="InterPro" id="IPR036188">
    <property type="entry name" value="FAD/NAD-bd_sf"/>
</dbReference>
<dbReference type="InterPro" id="IPR007867">
    <property type="entry name" value="GMC_OxRtase_C"/>
</dbReference>
<reference evidence="8" key="1">
    <citation type="submission" date="2022-01" db="EMBL/GenBank/DDBJ databases">
        <authorList>
            <person name="King R."/>
        </authorList>
    </citation>
    <scope>NUCLEOTIDE SEQUENCE</scope>
</reference>
<dbReference type="OrthoDB" id="269227at2759"/>
<dbReference type="PIRSF" id="PIRSF000137">
    <property type="entry name" value="Alcohol_oxidase"/>
    <property type="match status" value="1"/>
</dbReference>
<feature type="binding site" evidence="5">
    <location>
        <position position="140"/>
    </location>
    <ligand>
        <name>FAD</name>
        <dbReference type="ChEBI" id="CHEBI:57692"/>
    </ligand>
</feature>
<comment type="cofactor">
    <cofactor evidence="1 5">
        <name>FAD</name>
        <dbReference type="ChEBI" id="CHEBI:57692"/>
    </cofactor>
</comment>
<dbReference type="SUPFAM" id="SSF54373">
    <property type="entry name" value="FAD-linked reductases, C-terminal domain"/>
    <property type="match status" value="1"/>
</dbReference>
<dbReference type="PANTHER" id="PTHR11552:SF147">
    <property type="entry name" value="CHOLINE DEHYDROGENASE, MITOCHONDRIAL"/>
    <property type="match status" value="1"/>
</dbReference>
<evidence type="ECO:0000256" key="6">
    <source>
        <dbReference type="RuleBase" id="RU003968"/>
    </source>
</evidence>
<proteinExistence type="inferred from homology"/>
<evidence type="ECO:0000256" key="5">
    <source>
        <dbReference type="PIRSR" id="PIRSR000137-2"/>
    </source>
</evidence>
<dbReference type="GO" id="GO:0016614">
    <property type="term" value="F:oxidoreductase activity, acting on CH-OH group of donors"/>
    <property type="evidence" value="ECO:0007669"/>
    <property type="project" value="InterPro"/>
</dbReference>
<gene>
    <name evidence="8" type="ORF">DIABBA_LOCUS4638</name>
</gene>
<feature type="binding site" evidence="5">
    <location>
        <position position="144"/>
    </location>
    <ligand>
        <name>FAD</name>
        <dbReference type="ChEBI" id="CHEBI:57692"/>
    </ligand>
</feature>
<dbReference type="AlphaFoldDB" id="A0A9N9SWS9"/>
<dbReference type="EMBL" id="OU898278">
    <property type="protein sequence ID" value="CAG9831000.1"/>
    <property type="molecule type" value="Genomic_DNA"/>
</dbReference>
<keyword evidence="3 6" id="KW-0285">Flavoprotein</keyword>
<dbReference type="InterPro" id="IPR000172">
    <property type="entry name" value="GMC_OxRdtase_N"/>
</dbReference>
<name>A0A9N9SWS9_DIABA</name>
<evidence type="ECO:0000259" key="7">
    <source>
        <dbReference type="PROSITE" id="PS00623"/>
    </source>
</evidence>
<feature type="binding site" evidence="5">
    <location>
        <position position="268"/>
    </location>
    <ligand>
        <name>FAD</name>
        <dbReference type="ChEBI" id="CHEBI:57692"/>
    </ligand>
</feature>
<evidence type="ECO:0000256" key="4">
    <source>
        <dbReference type="ARBA" id="ARBA00022827"/>
    </source>
</evidence>
<sequence>MEGIYGLVQYDLTPFRGPLANAFLVLLNALFFKIKLIGVHDVYPKDHSEFLLEDYDDVFDFVIVGAGSAGCSLANRLTEDGKWSVLLLEAGDYPSVTTTVPAFHKTLVGSAEDWSFRLEKDEHACNSFENQVCTISRGKVLGGTSSINDLIYTRGATFDYDKGDYPAWGSNISYAILTKLEKYEEPGDFYGREGLIHLEYSNFTDTPKELLTMTYESLGYNRMLPNRNIGFEEHLVTRYRGERFNMARNFLTPIKNRPNFYFSKNSEVFAVGLTEPVDKRAIGVNASIRGENLFIKAKKEVILTAGAINNAKILLLSGIGPRDYLESKGIKPYVDIKNVGKNLHFHLVVPLYVALDPCCNTCNREFSTEDDLVRDTFNYILYRQGNFSHTSLNEFTAYVAPNLEKAYVPTVAISHQYFKINDRYLEPWIDSIKYDPKIIQSLVKHNKERAIIVFLVKLLHPKSRGELYLNDTYHMGNPTIIPKFMSDPANEDYRVLLSGFDFVTNLTDSMREEQAEFLDLNIPNCRNYRFCTPAYVKCYIQNMAYPNNDVTSSTFMGPECDETAVVKEDLEVHGVRCLRVADTSTMNNIPIGNTIATDAIIGFKMGEILQEKWDKDFQSVYKPQPYDMP</sequence>
<feature type="domain" description="Glucose-methanol-choline oxidoreductase N-terminal" evidence="7">
    <location>
        <begin position="138"/>
        <end position="161"/>
    </location>
</feature>
<dbReference type="Gene3D" id="3.50.50.60">
    <property type="entry name" value="FAD/NAD(P)-binding domain"/>
    <property type="match status" value="1"/>
</dbReference>
<accession>A0A9N9SWS9</accession>